<feature type="domain" description="RanBD1" evidence="5">
    <location>
        <begin position="494"/>
        <end position="630"/>
    </location>
</feature>
<feature type="compositionally biased region" description="Acidic residues" evidence="3">
    <location>
        <begin position="457"/>
        <end position="469"/>
    </location>
</feature>
<keyword evidence="4" id="KW-0812">Transmembrane</keyword>
<dbReference type="GO" id="GO:0005634">
    <property type="term" value="C:nucleus"/>
    <property type="evidence" value="ECO:0007669"/>
    <property type="project" value="UniProtKB-SubCell"/>
</dbReference>
<dbReference type="Pfam" id="PF00638">
    <property type="entry name" value="Ran_BP1"/>
    <property type="match status" value="1"/>
</dbReference>
<evidence type="ECO:0000256" key="3">
    <source>
        <dbReference type="SAM" id="MobiDB-lite"/>
    </source>
</evidence>
<comment type="caution">
    <text evidence="6">The sequence shown here is derived from an EMBL/GenBank/DDBJ whole genome shotgun (WGS) entry which is preliminary data.</text>
</comment>
<dbReference type="Gene3D" id="2.30.29.30">
    <property type="entry name" value="Pleckstrin-homology domain (PH domain)/Phosphotyrosine-binding domain (PTB)"/>
    <property type="match status" value="1"/>
</dbReference>
<evidence type="ECO:0000259" key="5">
    <source>
        <dbReference type="PROSITE" id="PS50196"/>
    </source>
</evidence>
<evidence type="ECO:0000313" key="6">
    <source>
        <dbReference type="EMBL" id="KAJ5363106.1"/>
    </source>
</evidence>
<keyword evidence="4" id="KW-0472">Membrane</keyword>
<dbReference type="Proteomes" id="UP001148299">
    <property type="component" value="Unassembled WGS sequence"/>
</dbReference>
<feature type="region of interest" description="Disordered" evidence="3">
    <location>
        <begin position="433"/>
        <end position="471"/>
    </location>
</feature>
<reference evidence="6" key="1">
    <citation type="submission" date="2022-12" db="EMBL/GenBank/DDBJ databases">
        <authorList>
            <person name="Petersen C."/>
        </authorList>
    </citation>
    <scope>NUCLEOTIDE SEQUENCE</scope>
    <source>
        <strain evidence="6">IBT 35675</strain>
    </source>
</reference>
<feature type="compositionally biased region" description="Polar residues" evidence="3">
    <location>
        <begin position="434"/>
        <end position="452"/>
    </location>
</feature>
<dbReference type="EMBL" id="JAPZBR010000002">
    <property type="protein sequence ID" value="KAJ5363106.1"/>
    <property type="molecule type" value="Genomic_DNA"/>
</dbReference>
<organism evidence="6 7">
    <name type="scientific">Penicillium brevicompactum</name>
    <dbReference type="NCBI Taxonomy" id="5074"/>
    <lineage>
        <taxon>Eukaryota</taxon>
        <taxon>Fungi</taxon>
        <taxon>Dikarya</taxon>
        <taxon>Ascomycota</taxon>
        <taxon>Pezizomycotina</taxon>
        <taxon>Eurotiomycetes</taxon>
        <taxon>Eurotiomycetidae</taxon>
        <taxon>Eurotiales</taxon>
        <taxon>Aspergillaceae</taxon>
        <taxon>Penicillium</taxon>
    </lineage>
</organism>
<proteinExistence type="predicted"/>
<dbReference type="PANTHER" id="PTHR23138:SF142">
    <property type="entry name" value="RAN-BINDING PROTEIN 3B-RELATED"/>
    <property type="match status" value="1"/>
</dbReference>
<protein>
    <recommendedName>
        <fullName evidence="5">RanBD1 domain-containing protein</fullName>
    </recommendedName>
</protein>
<dbReference type="AlphaFoldDB" id="A0A9W9RMS9"/>
<name>A0A9W9RMS9_PENBR</name>
<feature type="compositionally biased region" description="Basic and acidic residues" evidence="3">
    <location>
        <begin position="85"/>
        <end position="97"/>
    </location>
</feature>
<keyword evidence="4" id="KW-1133">Transmembrane helix</keyword>
<feature type="region of interest" description="Disordered" evidence="3">
    <location>
        <begin position="276"/>
        <end position="334"/>
    </location>
</feature>
<evidence type="ECO:0000313" key="7">
    <source>
        <dbReference type="Proteomes" id="UP001148299"/>
    </source>
</evidence>
<reference evidence="6" key="2">
    <citation type="journal article" date="2023" name="IMA Fungus">
        <title>Comparative genomic study of the Penicillium genus elucidates a diverse pangenome and 15 lateral gene transfer events.</title>
        <authorList>
            <person name="Petersen C."/>
            <person name="Sorensen T."/>
            <person name="Nielsen M.R."/>
            <person name="Sondergaard T.E."/>
            <person name="Sorensen J.L."/>
            <person name="Fitzpatrick D.A."/>
            <person name="Frisvad J.C."/>
            <person name="Nielsen K.L."/>
        </authorList>
    </citation>
    <scope>NUCLEOTIDE SEQUENCE</scope>
    <source>
        <strain evidence="6">IBT 35675</strain>
    </source>
</reference>
<dbReference type="PANTHER" id="PTHR23138">
    <property type="entry name" value="RAN BINDING PROTEIN"/>
    <property type="match status" value="1"/>
</dbReference>
<sequence length="634" mass="67016">MSFFAREQSPSAVLVSFIALVICILFMSKICGLTSPTVAAQSPPSDNDGGERPVRQQLQNTNIDSVNGPSQINRKRSLEDADAATDEHPTKRSREGTPESSSQPAPAGENSAAPKEQGANVSDDEFDDYSDFCSEAGFEPPKAPMESGAQSPTLPTSSGSESWNTDGDTICEPAPLKFSIPLEIDIAVTIGGAREIRHFVLPLEISIPAGAKVESAVAVPGKPKSHISISSDGSVASPPVARKWAERAPDTPGPILHDPLYSRRVLPRASDFFGDPVHPSVQSDTHAPGVADYLSDSDQVTQQKPNDSDVKEQDKISEPAKDESAKEQESNNSAFSASAFGKASAGSPFGLTNANASASPFAVNNLSSTASPFGSSKPASTPSSFENSAFNSTSAGSPFATGGTSRFGGFGGLKSGSSFAASPFANPLGGKTGKVTSFASPDVPTPSSKQLGATTAENEDSENESEAETNDTFVAEKTDERFHAKTGMTPWIPPFGPAALNNRSLDQVETGEENETTKFAAKGKLYYFDEQWKERGAGTFKVNTKTDADGNISGRMIMRADGALRVTLNSAIFHDMNHGDTSGKRPTSKDIFLATKEDGKVGLLLLRLGNVDQSTELYDVLEDILKDFPQTAKK</sequence>
<feature type="region of interest" description="Disordered" evidence="3">
    <location>
        <begin position="37"/>
        <end position="168"/>
    </location>
</feature>
<dbReference type="SUPFAM" id="SSF50729">
    <property type="entry name" value="PH domain-like"/>
    <property type="match status" value="1"/>
</dbReference>
<feature type="compositionally biased region" description="Basic and acidic residues" evidence="3">
    <location>
        <begin position="306"/>
        <end position="329"/>
    </location>
</feature>
<feature type="compositionally biased region" description="Polar residues" evidence="3">
    <location>
        <begin position="296"/>
        <end position="305"/>
    </location>
</feature>
<dbReference type="InterPro" id="IPR000156">
    <property type="entry name" value="Ran_bind_dom"/>
</dbReference>
<evidence type="ECO:0000256" key="2">
    <source>
        <dbReference type="ARBA" id="ARBA00023242"/>
    </source>
</evidence>
<accession>A0A9W9RMS9</accession>
<evidence type="ECO:0000256" key="1">
    <source>
        <dbReference type="ARBA" id="ARBA00004123"/>
    </source>
</evidence>
<feature type="compositionally biased region" description="Polar residues" evidence="3">
    <location>
        <begin position="148"/>
        <end position="167"/>
    </location>
</feature>
<keyword evidence="7" id="KW-1185">Reference proteome</keyword>
<gene>
    <name evidence="6" type="ORF">N7541_003950</name>
</gene>
<dbReference type="PROSITE" id="PS50196">
    <property type="entry name" value="RANBD1"/>
    <property type="match status" value="1"/>
</dbReference>
<evidence type="ECO:0000256" key="4">
    <source>
        <dbReference type="SAM" id="Phobius"/>
    </source>
</evidence>
<dbReference type="SMART" id="SM00160">
    <property type="entry name" value="RanBD"/>
    <property type="match status" value="1"/>
</dbReference>
<dbReference type="InterPro" id="IPR011993">
    <property type="entry name" value="PH-like_dom_sf"/>
</dbReference>
<keyword evidence="2" id="KW-0539">Nucleus</keyword>
<feature type="compositionally biased region" description="Polar residues" evidence="3">
    <location>
        <begin position="56"/>
        <end position="72"/>
    </location>
</feature>
<comment type="subcellular location">
    <subcellularLocation>
        <location evidence="1">Nucleus</location>
    </subcellularLocation>
</comment>
<dbReference type="InterPro" id="IPR045255">
    <property type="entry name" value="RanBP1-like"/>
</dbReference>
<feature type="transmembrane region" description="Helical" evidence="4">
    <location>
        <begin position="12"/>
        <end position="30"/>
    </location>
</feature>